<evidence type="ECO:0000313" key="4">
    <source>
        <dbReference type="Proteomes" id="UP001066276"/>
    </source>
</evidence>
<keyword evidence="2" id="KW-0812">Transmembrane</keyword>
<evidence type="ECO:0000256" key="2">
    <source>
        <dbReference type="SAM" id="Phobius"/>
    </source>
</evidence>
<feature type="transmembrane region" description="Helical" evidence="2">
    <location>
        <begin position="80"/>
        <end position="100"/>
    </location>
</feature>
<feature type="compositionally biased region" description="Basic and acidic residues" evidence="1">
    <location>
        <begin position="34"/>
        <end position="44"/>
    </location>
</feature>
<protein>
    <submittedName>
        <fullName evidence="3">Uncharacterized protein</fullName>
    </submittedName>
</protein>
<sequence>MMARDLNIDGAPNRPVGYRWDLGPLNSRRVMIREDDTMQRHSTETPEMALDDGTLPPEIGAEVEAPGPTLDIVPGWPRGFIALFPILGGYFLTFSFVANFEA</sequence>
<gene>
    <name evidence="3" type="ORF">NDU88_002026</name>
</gene>
<dbReference type="AlphaFoldDB" id="A0AAV7TKN0"/>
<dbReference type="EMBL" id="JANPWB010000006">
    <property type="protein sequence ID" value="KAJ1176759.1"/>
    <property type="molecule type" value="Genomic_DNA"/>
</dbReference>
<name>A0AAV7TKN0_PLEWA</name>
<feature type="region of interest" description="Disordered" evidence="1">
    <location>
        <begin position="34"/>
        <end position="54"/>
    </location>
</feature>
<keyword evidence="2" id="KW-1133">Transmembrane helix</keyword>
<organism evidence="3 4">
    <name type="scientific">Pleurodeles waltl</name>
    <name type="common">Iberian ribbed newt</name>
    <dbReference type="NCBI Taxonomy" id="8319"/>
    <lineage>
        <taxon>Eukaryota</taxon>
        <taxon>Metazoa</taxon>
        <taxon>Chordata</taxon>
        <taxon>Craniata</taxon>
        <taxon>Vertebrata</taxon>
        <taxon>Euteleostomi</taxon>
        <taxon>Amphibia</taxon>
        <taxon>Batrachia</taxon>
        <taxon>Caudata</taxon>
        <taxon>Salamandroidea</taxon>
        <taxon>Salamandridae</taxon>
        <taxon>Pleurodelinae</taxon>
        <taxon>Pleurodeles</taxon>
    </lineage>
</organism>
<keyword evidence="4" id="KW-1185">Reference proteome</keyword>
<proteinExistence type="predicted"/>
<dbReference type="Proteomes" id="UP001066276">
    <property type="component" value="Chromosome 3_2"/>
</dbReference>
<evidence type="ECO:0000313" key="3">
    <source>
        <dbReference type="EMBL" id="KAJ1176759.1"/>
    </source>
</evidence>
<evidence type="ECO:0000256" key="1">
    <source>
        <dbReference type="SAM" id="MobiDB-lite"/>
    </source>
</evidence>
<reference evidence="3" key="1">
    <citation type="journal article" date="2022" name="bioRxiv">
        <title>Sequencing and chromosome-scale assembly of the giantPleurodeles waltlgenome.</title>
        <authorList>
            <person name="Brown T."/>
            <person name="Elewa A."/>
            <person name="Iarovenko S."/>
            <person name="Subramanian E."/>
            <person name="Araus A.J."/>
            <person name="Petzold A."/>
            <person name="Susuki M."/>
            <person name="Suzuki K.-i.T."/>
            <person name="Hayashi T."/>
            <person name="Toyoda A."/>
            <person name="Oliveira C."/>
            <person name="Osipova E."/>
            <person name="Leigh N.D."/>
            <person name="Simon A."/>
            <person name="Yun M.H."/>
        </authorList>
    </citation>
    <scope>NUCLEOTIDE SEQUENCE</scope>
    <source>
        <strain evidence="3">20211129_DDA</strain>
        <tissue evidence="3">Liver</tissue>
    </source>
</reference>
<accession>A0AAV7TKN0</accession>
<keyword evidence="2" id="KW-0472">Membrane</keyword>
<comment type="caution">
    <text evidence="3">The sequence shown here is derived from an EMBL/GenBank/DDBJ whole genome shotgun (WGS) entry which is preliminary data.</text>
</comment>